<proteinExistence type="predicted"/>
<keyword evidence="3" id="KW-1185">Reference proteome</keyword>
<evidence type="ECO:0000313" key="2">
    <source>
        <dbReference type="EMBL" id="KAK9931958.1"/>
    </source>
</evidence>
<dbReference type="EMBL" id="JBEDUW010000004">
    <property type="protein sequence ID" value="KAK9931958.1"/>
    <property type="molecule type" value="Genomic_DNA"/>
</dbReference>
<organism evidence="2 3">
    <name type="scientific">Rubus argutus</name>
    <name type="common">Southern blackberry</name>
    <dbReference type="NCBI Taxonomy" id="59490"/>
    <lineage>
        <taxon>Eukaryota</taxon>
        <taxon>Viridiplantae</taxon>
        <taxon>Streptophyta</taxon>
        <taxon>Embryophyta</taxon>
        <taxon>Tracheophyta</taxon>
        <taxon>Spermatophyta</taxon>
        <taxon>Magnoliopsida</taxon>
        <taxon>eudicotyledons</taxon>
        <taxon>Gunneridae</taxon>
        <taxon>Pentapetalae</taxon>
        <taxon>rosids</taxon>
        <taxon>fabids</taxon>
        <taxon>Rosales</taxon>
        <taxon>Rosaceae</taxon>
        <taxon>Rosoideae</taxon>
        <taxon>Rosoideae incertae sedis</taxon>
        <taxon>Rubus</taxon>
    </lineage>
</organism>
<protein>
    <submittedName>
        <fullName evidence="2">Uncharacterized protein</fullName>
    </submittedName>
</protein>
<dbReference type="AlphaFoldDB" id="A0AAW1X4T3"/>
<evidence type="ECO:0000313" key="3">
    <source>
        <dbReference type="Proteomes" id="UP001457282"/>
    </source>
</evidence>
<evidence type="ECO:0000256" key="1">
    <source>
        <dbReference type="SAM" id="MobiDB-lite"/>
    </source>
</evidence>
<sequence>MALLSPPRPLPLLPSPSSVTAAPLCRTISLSPSESAIAVNHTVPFSSVGVDSAGLAASNQRKATNPCSPAQPGIDLHDLVSDQFCPTDAVLLTHQTNAGSLCCRDAVLRPLSTSISSAQRRRFCPHHRRRITAPPHLSNPTPSFPISHAVASHAVTTSLRPLFTGKTRRKLKKERNPWSDKEEN</sequence>
<name>A0AAW1X4T3_RUBAR</name>
<comment type="caution">
    <text evidence="2">The sequence shown here is derived from an EMBL/GenBank/DDBJ whole genome shotgun (WGS) entry which is preliminary data.</text>
</comment>
<feature type="compositionally biased region" description="Basic and acidic residues" evidence="1">
    <location>
        <begin position="174"/>
        <end position="184"/>
    </location>
</feature>
<accession>A0AAW1X4T3</accession>
<reference evidence="2 3" key="1">
    <citation type="journal article" date="2023" name="G3 (Bethesda)">
        <title>A chromosome-length genome assembly and annotation of blackberry (Rubus argutus, cv. 'Hillquist').</title>
        <authorList>
            <person name="Bruna T."/>
            <person name="Aryal R."/>
            <person name="Dudchenko O."/>
            <person name="Sargent D.J."/>
            <person name="Mead D."/>
            <person name="Buti M."/>
            <person name="Cavallini A."/>
            <person name="Hytonen T."/>
            <person name="Andres J."/>
            <person name="Pham M."/>
            <person name="Weisz D."/>
            <person name="Mascagni F."/>
            <person name="Usai G."/>
            <person name="Natali L."/>
            <person name="Bassil N."/>
            <person name="Fernandez G.E."/>
            <person name="Lomsadze A."/>
            <person name="Armour M."/>
            <person name="Olukolu B."/>
            <person name="Poorten T."/>
            <person name="Britton C."/>
            <person name="Davik J."/>
            <person name="Ashrafi H."/>
            <person name="Aiden E.L."/>
            <person name="Borodovsky M."/>
            <person name="Worthington M."/>
        </authorList>
    </citation>
    <scope>NUCLEOTIDE SEQUENCE [LARGE SCALE GENOMIC DNA]</scope>
    <source>
        <strain evidence="2">PI 553951</strain>
    </source>
</reference>
<feature type="region of interest" description="Disordered" evidence="1">
    <location>
        <begin position="164"/>
        <end position="184"/>
    </location>
</feature>
<dbReference type="Proteomes" id="UP001457282">
    <property type="component" value="Unassembled WGS sequence"/>
</dbReference>
<gene>
    <name evidence="2" type="ORF">M0R45_019212</name>
</gene>